<keyword evidence="1" id="KW-0496">Mitochondrion</keyword>
<proteinExistence type="predicted"/>
<evidence type="ECO:0000313" key="1">
    <source>
        <dbReference type="EMBL" id="KUM46690.1"/>
    </source>
</evidence>
<protein>
    <submittedName>
        <fullName evidence="1">Uncharacterized protein</fullName>
    </submittedName>
</protein>
<geneLocation type="mitochondrion" evidence="1"/>
<sequence>MYRKPPQAKLIRHLHLTGKRRTFVQLTIHTNIGVDKSPLRPLYTIFLASIIDMRESIDP</sequence>
<gene>
    <name evidence="1" type="ORF">ABT39_MTgene1370</name>
</gene>
<dbReference type="AlphaFoldDB" id="A0A101LWM4"/>
<dbReference type="EMBL" id="LKAM01000010">
    <property type="protein sequence ID" value="KUM46690.1"/>
    <property type="molecule type" value="Genomic_DNA"/>
</dbReference>
<reference evidence="1" key="1">
    <citation type="journal article" date="2015" name="Genome Biol. Evol.">
        <title>Organellar Genomes of White Spruce (Picea glauca): Assembly and Annotation.</title>
        <authorList>
            <person name="Jackman S.D."/>
            <person name="Warren R.L."/>
            <person name="Gibb E.A."/>
            <person name="Vandervalk B.P."/>
            <person name="Mohamadi H."/>
            <person name="Chu J."/>
            <person name="Raymond A."/>
            <person name="Pleasance S."/>
            <person name="Coope R."/>
            <person name="Wildung M.R."/>
            <person name="Ritland C.E."/>
            <person name="Bousquet J."/>
            <person name="Jones S.J."/>
            <person name="Bohlmann J."/>
            <person name="Birol I."/>
        </authorList>
    </citation>
    <scope>NUCLEOTIDE SEQUENCE [LARGE SCALE GENOMIC DNA]</scope>
    <source>
        <tissue evidence="1">Flushing bud</tissue>
    </source>
</reference>
<accession>A0A101LWM4</accession>
<name>A0A101LWM4_PICGL</name>
<organism evidence="1">
    <name type="scientific">Picea glauca</name>
    <name type="common">White spruce</name>
    <name type="synonym">Pinus glauca</name>
    <dbReference type="NCBI Taxonomy" id="3330"/>
    <lineage>
        <taxon>Eukaryota</taxon>
        <taxon>Viridiplantae</taxon>
        <taxon>Streptophyta</taxon>
        <taxon>Embryophyta</taxon>
        <taxon>Tracheophyta</taxon>
        <taxon>Spermatophyta</taxon>
        <taxon>Pinopsida</taxon>
        <taxon>Pinidae</taxon>
        <taxon>Conifers I</taxon>
        <taxon>Pinales</taxon>
        <taxon>Pinaceae</taxon>
        <taxon>Picea</taxon>
    </lineage>
</organism>
<comment type="caution">
    <text evidence="1">The sequence shown here is derived from an EMBL/GenBank/DDBJ whole genome shotgun (WGS) entry which is preliminary data.</text>
</comment>